<reference evidence="3" key="1">
    <citation type="submission" date="2016-04" db="UniProtKB">
        <authorList>
            <consortium name="WormBaseParasite"/>
        </authorList>
    </citation>
    <scope>IDENTIFICATION</scope>
</reference>
<organism evidence="3">
    <name type="scientific">Angiostrongylus costaricensis</name>
    <name type="common">Nematode worm</name>
    <dbReference type="NCBI Taxonomy" id="334426"/>
    <lineage>
        <taxon>Eukaryota</taxon>
        <taxon>Metazoa</taxon>
        <taxon>Ecdysozoa</taxon>
        <taxon>Nematoda</taxon>
        <taxon>Chromadorea</taxon>
        <taxon>Rhabditida</taxon>
        <taxon>Rhabditina</taxon>
        <taxon>Rhabditomorpha</taxon>
        <taxon>Strongyloidea</taxon>
        <taxon>Metastrongylidae</taxon>
        <taxon>Angiostrongylus</taxon>
    </lineage>
</organism>
<dbReference type="WBParaSite" id="ACOC_0001094501-mRNA-1">
    <property type="protein sequence ID" value="ACOC_0001094501-mRNA-1"/>
    <property type="gene ID" value="ACOC_0001094501"/>
</dbReference>
<evidence type="ECO:0000313" key="2">
    <source>
        <dbReference type="Proteomes" id="UP000267027"/>
    </source>
</evidence>
<dbReference type="Proteomes" id="UP000267027">
    <property type="component" value="Unassembled WGS sequence"/>
</dbReference>
<evidence type="ECO:0000313" key="3">
    <source>
        <dbReference type="WBParaSite" id="ACOC_0001094501-mRNA-1"/>
    </source>
</evidence>
<keyword evidence="2" id="KW-1185">Reference proteome</keyword>
<dbReference type="STRING" id="334426.A0A158PL57"/>
<protein>
    <submittedName>
        <fullName evidence="3">Nucleolar protein 10</fullName>
    </submittedName>
</protein>
<dbReference type="OrthoDB" id="5830141at2759"/>
<dbReference type="EMBL" id="UYYA01004580">
    <property type="protein sequence ID" value="VDM62531.1"/>
    <property type="molecule type" value="Genomic_DNA"/>
</dbReference>
<dbReference type="AlphaFoldDB" id="A0A158PL57"/>
<accession>A0A158PL57</accession>
<proteinExistence type="predicted"/>
<name>A0A158PL57_ANGCS</name>
<gene>
    <name evidence="1" type="ORF">ACOC_LOCUS10946</name>
</gene>
<sequence length="502" mass="57161">MPRERNPMKIVSFKMIYSVKIGMRLALDPDTREAVVMLTNRLICRCSIRTGENKTFMIDSDITPDELRQSSDFYLLADNIAVLLTYNVENYHFSQHVLLLNDITENATLIMKRTMTLPALNSGLTVGMGLLDEGFLMVTGYTGPEGIHRQVVGHLIAADPLNASVFPNKDVTPMIRQFERFLVNRDEDLGIFPSGILAEKNGLVFLLKKYDTSEFDLFESTLVGRASFASKISTVHCELIPLDNSSVFKVITILLRFVLWVRRLDGGFSLYVYMKVLRWMYGPSMIPITAPPPTFNMYGLDMNSFKFKQVPIKPKLYSSENSFISYPLAIDCDRSGGVITAELGSSLKLFVKNSDNRVGGLPAPQASDCCNGDAGVEAKIRHRTLAWYPELKMQKRSITQRNYMSFDRSQIRRHPAYSGAGIQLSAEDLLKRKAKYKDKHIVWETECPVFVVYGYDPCRGELDYDENTMDDLSYKEAEEIEKNIDKVTELYFSYERTLRKLN</sequence>
<reference evidence="1 2" key="2">
    <citation type="submission" date="2018-11" db="EMBL/GenBank/DDBJ databases">
        <authorList>
            <consortium name="Pathogen Informatics"/>
        </authorList>
    </citation>
    <scope>NUCLEOTIDE SEQUENCE [LARGE SCALE GENOMIC DNA]</scope>
    <source>
        <strain evidence="1 2">Costa Rica</strain>
    </source>
</reference>
<evidence type="ECO:0000313" key="1">
    <source>
        <dbReference type="EMBL" id="VDM62531.1"/>
    </source>
</evidence>